<evidence type="ECO:0000256" key="2">
    <source>
        <dbReference type="SAM" id="MobiDB-lite"/>
    </source>
</evidence>
<reference evidence="3" key="1">
    <citation type="submission" date="2021-08" db="EMBL/GenBank/DDBJ databases">
        <title>WGS assembly of Ceratopteris richardii.</title>
        <authorList>
            <person name="Marchant D.B."/>
            <person name="Chen G."/>
            <person name="Jenkins J."/>
            <person name="Shu S."/>
            <person name="Leebens-Mack J."/>
            <person name="Grimwood J."/>
            <person name="Schmutz J."/>
            <person name="Soltis P."/>
            <person name="Soltis D."/>
            <person name="Chen Z.-H."/>
        </authorList>
    </citation>
    <scope>NUCLEOTIDE SEQUENCE</scope>
    <source>
        <strain evidence="3">Whitten #5841</strain>
        <tissue evidence="3">Leaf</tissue>
    </source>
</reference>
<dbReference type="AlphaFoldDB" id="A0A8T2SBP6"/>
<feature type="compositionally biased region" description="Polar residues" evidence="2">
    <location>
        <begin position="748"/>
        <end position="769"/>
    </location>
</feature>
<accession>A0A8T2SBP6</accession>
<dbReference type="EMBL" id="CM035426">
    <property type="protein sequence ID" value="KAH7316115.1"/>
    <property type="molecule type" value="Genomic_DNA"/>
</dbReference>
<organism evidence="3 4">
    <name type="scientific">Ceratopteris richardii</name>
    <name type="common">Triangle waterfern</name>
    <dbReference type="NCBI Taxonomy" id="49495"/>
    <lineage>
        <taxon>Eukaryota</taxon>
        <taxon>Viridiplantae</taxon>
        <taxon>Streptophyta</taxon>
        <taxon>Embryophyta</taxon>
        <taxon>Tracheophyta</taxon>
        <taxon>Polypodiopsida</taxon>
        <taxon>Polypodiidae</taxon>
        <taxon>Polypodiales</taxon>
        <taxon>Pteridineae</taxon>
        <taxon>Pteridaceae</taxon>
        <taxon>Parkerioideae</taxon>
        <taxon>Ceratopteris</taxon>
    </lineage>
</organism>
<protein>
    <submittedName>
        <fullName evidence="3">Uncharacterized protein</fullName>
    </submittedName>
</protein>
<name>A0A8T2SBP6_CERRI</name>
<proteinExistence type="predicted"/>
<feature type="region of interest" description="Disordered" evidence="2">
    <location>
        <begin position="274"/>
        <end position="346"/>
    </location>
</feature>
<dbReference type="Proteomes" id="UP000825935">
    <property type="component" value="Chromosome 21"/>
</dbReference>
<evidence type="ECO:0000256" key="1">
    <source>
        <dbReference type="SAM" id="Coils"/>
    </source>
</evidence>
<evidence type="ECO:0000313" key="4">
    <source>
        <dbReference type="Proteomes" id="UP000825935"/>
    </source>
</evidence>
<feature type="coiled-coil region" evidence="1">
    <location>
        <begin position="527"/>
        <end position="593"/>
    </location>
</feature>
<sequence length="922" mass="101563">MKANRANTTAINQSSLTHATRYAVPASSVFLSSSSAPFVPRSQQQPYFQSSSFGADHVGDFQGLCNHISSWSHGKNEKEYDQPYYTTSGAEQYALSWCQETGTTWDNGTWQPWSDSSGYAYAQGVSENASNHFSSPSSYYTGSPSLVQDIYVCPPSSTVSVIPVMCSSNDGTDLSNLNMEGHTATSDISHGIIRPEQTSCGKKEGENLVFSYKKSKGQVESSAKGKKQKIEEEAALNNFDEQIHLIQTSGENTGPIQDAKFKLITDVMESVRTEMKGNLSPKTSGDLRKDQGCNEVTEQEHSTSSGLSPLKNNQSIDNSSMRQSTSPPAADMTQKEPGSMRADSENVNINDLQSSCVLSAGVAFSKHVESQDLEQANDLERLCQNNVNSSFIATTDNKSCTNEKHLLVESIYNLSKVLYSQSKDSNALDTSDSSAIEYAIYMLSHRLCSCTVTENNVHQQPICKVADGQVKALGDSRQGISQPIFIQKNSLKIEAENAPYISSDTCVPDGCEKLSLKEHSVWLQEDLRSLREDFQKLQDDIRFERAESNVTVSAYKKLWTEAEDRLKLSMSQISKMETKLAHLEEELVNVKRGGSTHQDHAIRNHEGGTLADVVMDSNQDSPSLDLNGTFSVDRGKAFSGDPKCPSEILTEVSDMGRTFEDGKGGTSLKTFKSDSLQSDLKDLDDCSKKVSEPPASELFSKYTLVPQTNLDGDVAKRLHLLMNRHDTGLERKIKKIDSVPNRNLAVSSDQTIKNTEASRNASAKSNTPMPSMDDEGCVAQRYSLLLSRKNLDAHKGDNEICAEWPSESHEGEGAAPANKKYLYWSEASNLGMDNTVPGCPIEDLNSEKDHISESKDSYYSLVEPDPLYGMEGSFSQEDDMEVICFKPGIVDHNLNCLKGEPEWEDVVINALDDHMSMKGQRI</sequence>
<dbReference type="OrthoDB" id="10267727at2759"/>
<comment type="caution">
    <text evidence="3">The sequence shown here is derived from an EMBL/GenBank/DDBJ whole genome shotgun (WGS) entry which is preliminary data.</text>
</comment>
<feature type="compositionally biased region" description="Polar residues" evidence="2">
    <location>
        <begin position="302"/>
        <end position="327"/>
    </location>
</feature>
<feature type="region of interest" description="Disordered" evidence="2">
    <location>
        <begin position="748"/>
        <end position="774"/>
    </location>
</feature>
<evidence type="ECO:0000313" key="3">
    <source>
        <dbReference type="EMBL" id="KAH7316115.1"/>
    </source>
</evidence>
<keyword evidence="4" id="KW-1185">Reference proteome</keyword>
<dbReference type="EMBL" id="CM035426">
    <property type="protein sequence ID" value="KAH7316116.1"/>
    <property type="molecule type" value="Genomic_DNA"/>
</dbReference>
<gene>
    <name evidence="3" type="ORF">KP509_21G079200</name>
</gene>
<keyword evidence="1" id="KW-0175">Coiled coil</keyword>